<evidence type="ECO:0000256" key="5">
    <source>
        <dbReference type="ARBA" id="ARBA00022846"/>
    </source>
</evidence>
<evidence type="ECO:0000256" key="8">
    <source>
        <dbReference type="ARBA" id="ARBA00023212"/>
    </source>
</evidence>
<keyword evidence="8" id="KW-0206">Cytoskeleton</keyword>
<dbReference type="PANTHER" id="PTHR45973:SF12">
    <property type="entry name" value="DYNEIN REGULATORY COMPLEX SUBUNIT 3"/>
    <property type="match status" value="1"/>
</dbReference>
<evidence type="ECO:0000256" key="7">
    <source>
        <dbReference type="ARBA" id="ARBA00023069"/>
    </source>
</evidence>
<keyword evidence="3" id="KW-0433">Leucine-rich repeat</keyword>
<keyword evidence="5" id="KW-0282">Flagellum</keyword>
<dbReference type="Pfam" id="PF12799">
    <property type="entry name" value="LRR_4"/>
    <property type="match status" value="1"/>
</dbReference>
<proteinExistence type="inferred from homology"/>
<comment type="subcellular location">
    <subcellularLocation>
        <location evidence="1">Cytoplasm</location>
        <location evidence="1">Cytoskeleton</location>
        <location evidence="1">Flagellum axoneme</location>
    </subcellularLocation>
</comment>
<feature type="coiled-coil region" evidence="12">
    <location>
        <begin position="308"/>
        <end position="365"/>
    </location>
</feature>
<evidence type="ECO:0000256" key="3">
    <source>
        <dbReference type="ARBA" id="ARBA00022614"/>
    </source>
</evidence>
<dbReference type="SMART" id="SM00365">
    <property type="entry name" value="LRR_SD22"/>
    <property type="match status" value="4"/>
</dbReference>
<dbReference type="InterPro" id="IPR001611">
    <property type="entry name" value="Leu-rich_rpt"/>
</dbReference>
<dbReference type="SUPFAM" id="SSF52075">
    <property type="entry name" value="Outer arm dynein light chain 1"/>
    <property type="match status" value="1"/>
</dbReference>
<reference evidence="14 15" key="1">
    <citation type="submission" date="2014-06" db="EMBL/GenBank/DDBJ databases">
        <authorList>
            <person name="Swart Estienne"/>
        </authorList>
    </citation>
    <scope>NUCLEOTIDE SEQUENCE [LARGE SCALE GENOMIC DNA]</scope>
    <source>
        <strain evidence="14 15">130c</strain>
    </source>
</reference>
<keyword evidence="7" id="KW-0969">Cilium</keyword>
<dbReference type="Proteomes" id="UP000039865">
    <property type="component" value="Unassembled WGS sequence"/>
</dbReference>
<comment type="similarity">
    <text evidence="10">Belongs to the DRC3 family.</text>
</comment>
<dbReference type="InterPro" id="IPR032675">
    <property type="entry name" value="LRR_dom_sf"/>
</dbReference>
<evidence type="ECO:0000256" key="4">
    <source>
        <dbReference type="ARBA" id="ARBA00022737"/>
    </source>
</evidence>
<dbReference type="AlphaFoldDB" id="A0A078AA20"/>
<name>A0A078AA20_STYLE</name>
<evidence type="ECO:0000256" key="10">
    <source>
        <dbReference type="ARBA" id="ARBA00038378"/>
    </source>
</evidence>
<protein>
    <recommendedName>
        <fullName evidence="11">Dynein regulatory complex subunit 3</fullName>
    </recommendedName>
</protein>
<evidence type="ECO:0000256" key="6">
    <source>
        <dbReference type="ARBA" id="ARBA00023054"/>
    </source>
</evidence>
<evidence type="ECO:0000256" key="1">
    <source>
        <dbReference type="ARBA" id="ARBA00004611"/>
    </source>
</evidence>
<dbReference type="PANTHER" id="PTHR45973">
    <property type="entry name" value="PROTEIN PHOSPHATASE 1 REGULATORY SUBUNIT SDS22-RELATED"/>
    <property type="match status" value="1"/>
</dbReference>
<evidence type="ECO:0000256" key="12">
    <source>
        <dbReference type="SAM" id="Coils"/>
    </source>
</evidence>
<dbReference type="InterPro" id="IPR025875">
    <property type="entry name" value="Leu-rich_rpt_4"/>
</dbReference>
<evidence type="ECO:0000256" key="11">
    <source>
        <dbReference type="ARBA" id="ARBA00040950"/>
    </source>
</evidence>
<evidence type="ECO:0000256" key="13">
    <source>
        <dbReference type="SAM" id="MobiDB-lite"/>
    </source>
</evidence>
<feature type="region of interest" description="Disordered" evidence="13">
    <location>
        <begin position="195"/>
        <end position="219"/>
    </location>
</feature>
<dbReference type="Gene3D" id="3.80.10.10">
    <property type="entry name" value="Ribonuclease Inhibitor"/>
    <property type="match status" value="1"/>
</dbReference>
<keyword evidence="9" id="KW-0966">Cell projection</keyword>
<dbReference type="OrthoDB" id="27917at2759"/>
<evidence type="ECO:0000256" key="9">
    <source>
        <dbReference type="ARBA" id="ARBA00023273"/>
    </source>
</evidence>
<keyword evidence="2" id="KW-0963">Cytoplasm</keyword>
<keyword evidence="4" id="KW-0677">Repeat</keyword>
<dbReference type="InParanoid" id="A0A078AA20"/>
<dbReference type="EMBL" id="CCKQ01007061">
    <property type="protein sequence ID" value="CDW78397.1"/>
    <property type="molecule type" value="Genomic_DNA"/>
</dbReference>
<accession>A0A078AA20</accession>
<sequence>MNLDISKRLKGKAKIEKEKETVKPTVINDHLIRLQLRSIDIIEVDNLYALDRLQKLQLDNNIICKIQNLDHLVNLKWLDLSFNLIERIEGLDKLTKLTDLSLFSNLITTLSGLENLHELNVLSVGQNQIMEYQEAIKYLFNHKNKLQVLKMADNPFFKTKESEYRQFAIAFLGNLKYLDYELIDDETREKAIEKHKEELQEQEQAKNTEANEELEKQTDPALKEARIECTIQMVQKIIQEDEDSKMLEALQKFQEIFQPFEQNIDEHTTKYQAEMKMRNKEKINTLIYCEQVLREAEKEAEKESIKLIEAFKSKRKHKFRQVDQLEDKDEDVDLDEFEFELLEDIRSLEDELLGVEMKLSEALQTSTGEFQEKIKKILEEMKSKTATFIKDVQEEMEQFNAALRVHAYAEFERVSSLTEDQNSELQEQMTDGMILLMEDRDVLTSHLEASKENIDTKIGDKESEINRTLQDDWRQTETRILDQQSSRNRNIIEEIIKTCENFREEIQREFRRRRGDDE</sequence>
<feature type="compositionally biased region" description="Basic and acidic residues" evidence="13">
    <location>
        <begin position="195"/>
        <end position="206"/>
    </location>
</feature>
<evidence type="ECO:0000256" key="2">
    <source>
        <dbReference type="ARBA" id="ARBA00022490"/>
    </source>
</evidence>
<dbReference type="PROSITE" id="PS51450">
    <property type="entry name" value="LRR"/>
    <property type="match status" value="3"/>
</dbReference>
<evidence type="ECO:0000313" key="15">
    <source>
        <dbReference type="Proteomes" id="UP000039865"/>
    </source>
</evidence>
<evidence type="ECO:0000313" key="14">
    <source>
        <dbReference type="EMBL" id="CDW78397.1"/>
    </source>
</evidence>
<gene>
    <name evidence="14" type="primary">Contig18632.g19797</name>
    <name evidence="14" type="ORF">STYLEM_7374</name>
</gene>
<dbReference type="OMA" id="IRIDCAA"/>
<dbReference type="InterPro" id="IPR050576">
    <property type="entry name" value="Cilia_flagella_integrity"/>
</dbReference>
<dbReference type="GO" id="GO:0005929">
    <property type="term" value="C:cilium"/>
    <property type="evidence" value="ECO:0007669"/>
    <property type="project" value="TreeGrafter"/>
</dbReference>
<keyword evidence="6 12" id="KW-0175">Coiled coil</keyword>
<keyword evidence="15" id="KW-1185">Reference proteome</keyword>
<organism evidence="14 15">
    <name type="scientific">Stylonychia lemnae</name>
    <name type="common">Ciliate</name>
    <dbReference type="NCBI Taxonomy" id="5949"/>
    <lineage>
        <taxon>Eukaryota</taxon>
        <taxon>Sar</taxon>
        <taxon>Alveolata</taxon>
        <taxon>Ciliophora</taxon>
        <taxon>Intramacronucleata</taxon>
        <taxon>Spirotrichea</taxon>
        <taxon>Stichotrichia</taxon>
        <taxon>Sporadotrichida</taxon>
        <taxon>Oxytrichidae</taxon>
        <taxon>Stylonychinae</taxon>
        <taxon>Stylonychia</taxon>
    </lineage>
</organism>